<feature type="signal peptide" evidence="1">
    <location>
        <begin position="1"/>
        <end position="24"/>
    </location>
</feature>
<evidence type="ECO:0000256" key="1">
    <source>
        <dbReference type="SAM" id="SignalP"/>
    </source>
</evidence>
<organism evidence="2">
    <name type="scientific">Rhipicephalus appendiculatus</name>
    <name type="common">Brown ear tick</name>
    <dbReference type="NCBI Taxonomy" id="34631"/>
    <lineage>
        <taxon>Eukaryota</taxon>
        <taxon>Metazoa</taxon>
        <taxon>Ecdysozoa</taxon>
        <taxon>Arthropoda</taxon>
        <taxon>Chelicerata</taxon>
        <taxon>Arachnida</taxon>
        <taxon>Acari</taxon>
        <taxon>Parasitiformes</taxon>
        <taxon>Ixodida</taxon>
        <taxon>Ixodoidea</taxon>
        <taxon>Ixodidae</taxon>
        <taxon>Rhipicephalinae</taxon>
        <taxon>Rhipicephalus</taxon>
        <taxon>Rhipicephalus</taxon>
    </lineage>
</organism>
<keyword evidence="1" id="KW-0732">Signal</keyword>
<name>A0A131YDV5_RHIAP</name>
<dbReference type="AlphaFoldDB" id="A0A131YDV5"/>
<proteinExistence type="predicted"/>
<accession>A0A131YDV5</accession>
<feature type="chain" id="PRO_5007284718" description="Secreted protein" evidence="1">
    <location>
        <begin position="25"/>
        <end position="97"/>
    </location>
</feature>
<evidence type="ECO:0000313" key="2">
    <source>
        <dbReference type="EMBL" id="JAP76101.1"/>
    </source>
</evidence>
<evidence type="ECO:0008006" key="3">
    <source>
        <dbReference type="Google" id="ProtNLM"/>
    </source>
</evidence>
<reference evidence="2" key="1">
    <citation type="journal article" date="2016" name="Ticks Tick Borne Dis.">
        <title>De novo assembly and annotation of the salivary gland transcriptome of Rhipicephalus appendiculatus male and female ticks during blood feeding.</title>
        <authorList>
            <person name="de Castro M.H."/>
            <person name="de Klerk D."/>
            <person name="Pienaar R."/>
            <person name="Latif A.A."/>
            <person name="Rees D.J."/>
            <person name="Mans B.J."/>
        </authorList>
    </citation>
    <scope>NUCLEOTIDE SEQUENCE</scope>
    <source>
        <tissue evidence="2">Salivary glands</tissue>
    </source>
</reference>
<sequence length="97" mass="10841">MKSGCLACSALHFLSLQHVQLTSAENFLCGIVRFQCVHFRYNVPICNAHGTLTLSSSIHRLQRQQSVTAREGTHIKKKTIKMIQSPMVKVMPSLSLC</sequence>
<protein>
    <recommendedName>
        <fullName evidence="3">Secreted protein</fullName>
    </recommendedName>
</protein>
<dbReference type="EMBL" id="GEDV01012456">
    <property type="protein sequence ID" value="JAP76101.1"/>
    <property type="molecule type" value="Transcribed_RNA"/>
</dbReference>